<accession>A0A0G1DTA1</accession>
<gene>
    <name evidence="1" type="ORF">UV76_C0002G0014</name>
</gene>
<name>A0A0G1DTA1_9BACT</name>
<organism evidence="1 2">
    <name type="scientific">Candidatus Nomurabacteria bacterium GW2011_GWA2_43_15</name>
    <dbReference type="NCBI Taxonomy" id="1618738"/>
    <lineage>
        <taxon>Bacteria</taxon>
        <taxon>Candidatus Nomuraibacteriota</taxon>
    </lineage>
</organism>
<evidence type="ECO:0000313" key="2">
    <source>
        <dbReference type="Proteomes" id="UP000034646"/>
    </source>
</evidence>
<comment type="caution">
    <text evidence="1">The sequence shown here is derived from an EMBL/GenBank/DDBJ whole genome shotgun (WGS) entry which is preliminary data.</text>
</comment>
<dbReference type="Proteomes" id="UP000034646">
    <property type="component" value="Unassembled WGS sequence"/>
</dbReference>
<protein>
    <submittedName>
        <fullName evidence="1">Uncharacterized protein</fullName>
    </submittedName>
</protein>
<evidence type="ECO:0000313" key="1">
    <source>
        <dbReference type="EMBL" id="KKT01101.1"/>
    </source>
</evidence>
<dbReference type="AlphaFoldDB" id="A0A0G1DTA1"/>
<sequence length="102" mass="11498">MKIKIPKIKKSFRKGGFHTNPNISWEIVLCLALALILASFVSGFYLFTQVSRESFLPIADSDKQVPMVDENRLEKVLDYFSERENKSAGILNSPIPVVDPSL</sequence>
<proteinExistence type="predicted"/>
<dbReference type="STRING" id="1618738.UV76_C0002G0014"/>
<dbReference type="EMBL" id="LCFS01000002">
    <property type="protein sequence ID" value="KKT01101.1"/>
    <property type="molecule type" value="Genomic_DNA"/>
</dbReference>
<reference evidence="1 2" key="1">
    <citation type="journal article" date="2015" name="Nature">
        <title>rRNA introns, odd ribosomes, and small enigmatic genomes across a large radiation of phyla.</title>
        <authorList>
            <person name="Brown C.T."/>
            <person name="Hug L.A."/>
            <person name="Thomas B.C."/>
            <person name="Sharon I."/>
            <person name="Castelle C.J."/>
            <person name="Singh A."/>
            <person name="Wilkins M.J."/>
            <person name="Williams K.H."/>
            <person name="Banfield J.F."/>
        </authorList>
    </citation>
    <scope>NUCLEOTIDE SEQUENCE [LARGE SCALE GENOMIC DNA]</scope>
</reference>